<evidence type="ECO:0000259" key="2">
    <source>
        <dbReference type="Pfam" id="PF13548"/>
    </source>
</evidence>
<reference evidence="4" key="1">
    <citation type="journal article" date="2022" name="Int. J. Syst. Evol. Microbiol.">
        <title>Anaeromyxobacter oryzae sp. nov., Anaeromyxobacter diazotrophicus sp. nov. and Anaeromyxobacter paludicola sp. nov., isolated from paddy soils.</title>
        <authorList>
            <person name="Itoh H."/>
            <person name="Xu Z."/>
            <person name="Mise K."/>
            <person name="Masuda Y."/>
            <person name="Ushijima N."/>
            <person name="Hayakawa C."/>
            <person name="Shiratori Y."/>
            <person name="Senoo K."/>
        </authorList>
    </citation>
    <scope>NUCLEOTIDE SEQUENCE [LARGE SCALE GENOMIC DNA]</scope>
    <source>
        <strain evidence="4">Red232</strain>
    </source>
</reference>
<evidence type="ECO:0000313" key="3">
    <source>
        <dbReference type="EMBL" id="BDG02122.1"/>
    </source>
</evidence>
<accession>A0ABM7WRM6</accession>
<dbReference type="EMBL" id="AP025591">
    <property type="protein sequence ID" value="BDG02122.1"/>
    <property type="molecule type" value="Genomic_DNA"/>
</dbReference>
<proteinExistence type="predicted"/>
<sequence>MDGTSFLLSAGAGWLAGMRSMTAPAAAAFRLRRRVAPPVGAARLLAPPAARWVLPVLALGEMAADKRPGIGDRTAAPSLAARATSGALTAAAIAGGRRLRRARTREMLGAAALGACFAVLSSYANLWLRRAASRRTGASEQTLGYAEDVLAAGLGTAVATL</sequence>
<dbReference type="Pfam" id="PF13548">
    <property type="entry name" value="DUF4126"/>
    <property type="match status" value="1"/>
</dbReference>
<keyword evidence="1" id="KW-0812">Transmembrane</keyword>
<evidence type="ECO:0000256" key="1">
    <source>
        <dbReference type="SAM" id="Phobius"/>
    </source>
</evidence>
<dbReference type="RefSeq" id="WP_248359403.1">
    <property type="nucleotide sequence ID" value="NZ_AP025591.1"/>
</dbReference>
<dbReference type="Proteomes" id="UP001162891">
    <property type="component" value="Chromosome"/>
</dbReference>
<feature type="domain" description="DUF4126" evidence="2">
    <location>
        <begin position="7"/>
        <end position="156"/>
    </location>
</feature>
<organism evidence="3 4">
    <name type="scientific">Anaeromyxobacter oryzae</name>
    <dbReference type="NCBI Taxonomy" id="2918170"/>
    <lineage>
        <taxon>Bacteria</taxon>
        <taxon>Pseudomonadati</taxon>
        <taxon>Myxococcota</taxon>
        <taxon>Myxococcia</taxon>
        <taxon>Myxococcales</taxon>
        <taxon>Cystobacterineae</taxon>
        <taxon>Anaeromyxobacteraceae</taxon>
        <taxon>Anaeromyxobacter</taxon>
    </lineage>
</organism>
<gene>
    <name evidence="3" type="ORF">AMOR_11180</name>
</gene>
<keyword evidence="1" id="KW-0472">Membrane</keyword>
<dbReference type="InterPro" id="IPR025196">
    <property type="entry name" value="DUF4126"/>
</dbReference>
<evidence type="ECO:0000313" key="4">
    <source>
        <dbReference type="Proteomes" id="UP001162891"/>
    </source>
</evidence>
<keyword evidence="1" id="KW-1133">Transmembrane helix</keyword>
<protein>
    <recommendedName>
        <fullName evidence="2">DUF4126 domain-containing protein</fullName>
    </recommendedName>
</protein>
<name>A0ABM7WRM6_9BACT</name>
<keyword evidence="4" id="KW-1185">Reference proteome</keyword>
<feature type="transmembrane region" description="Helical" evidence="1">
    <location>
        <begin position="107"/>
        <end position="128"/>
    </location>
</feature>